<dbReference type="SMART" id="SM00028">
    <property type="entry name" value="TPR"/>
    <property type="match status" value="9"/>
</dbReference>
<dbReference type="AlphaFoldDB" id="A0A846H7I1"/>
<dbReference type="PANTHER" id="PTHR44943">
    <property type="entry name" value="CELLULOSE SYNTHASE OPERON PROTEIN C"/>
    <property type="match status" value="1"/>
</dbReference>
<dbReference type="InterPro" id="IPR019734">
    <property type="entry name" value="TPR_rpt"/>
</dbReference>
<feature type="repeat" description="TPR" evidence="3">
    <location>
        <begin position="372"/>
        <end position="405"/>
    </location>
</feature>
<evidence type="ECO:0000256" key="2">
    <source>
        <dbReference type="ARBA" id="ARBA00022803"/>
    </source>
</evidence>
<comment type="caution">
    <text evidence="4">The sequence shown here is derived from an EMBL/GenBank/DDBJ whole genome shotgun (WGS) entry which is preliminary data.</text>
</comment>
<dbReference type="Gene3D" id="1.25.40.10">
    <property type="entry name" value="Tetratricopeptide repeat domain"/>
    <property type="match status" value="4"/>
</dbReference>
<feature type="repeat" description="TPR" evidence="3">
    <location>
        <begin position="508"/>
        <end position="541"/>
    </location>
</feature>
<feature type="repeat" description="TPR" evidence="3">
    <location>
        <begin position="338"/>
        <end position="371"/>
    </location>
</feature>
<feature type="repeat" description="TPR" evidence="3">
    <location>
        <begin position="542"/>
        <end position="575"/>
    </location>
</feature>
<keyword evidence="1" id="KW-0677">Repeat</keyword>
<dbReference type="InterPro" id="IPR051685">
    <property type="entry name" value="Ycf3/AcsC/BcsC/TPR_MFPF"/>
</dbReference>
<sequence length="614" mass="70804">MALHRVTMPLHRVTMPLHRVTMPLHRVTMPLHRGRDAINRRLYKFDCILDDMSTTNSSEDAVPSREEVYKTLLRSLRLKKGFGIVFVQCSPAEASSLIREVEKDLPQKRIGVLKLTEAIDNLYDLVANRFDCHDLNILFIQGLEKSLEPYIKPGYGGEGEYYNLNTVPKIFSHLNQRREGFRDNFSNICFVLILPLFAIKFFIRRAPDFFDWSSGVFEFPDKREFIEQSYEKLIQGEYYEYLNLTPEEQTQKLFGFEMLLETEQSPERKASILFEQGNLFAAGQDMMSAIVSYDQAVKIKIDDHHAWYNRGNALCDLGRFEEAVASYEQAVKIKSDDHHAWYNRGVALSDLGRFEEAVTAYEQAVKIKSDFHKAWNNRGNALRNLGRFEEAVASYDQAVKIKSDKHDAWYNRGIALRNLGRFEEAVASYEQAVKIKSDDHEAWNNRGNALYDLGRFEEAVASFDQAVKIKSDDHEAWNMRGYALFNLGRFEEAVASFDQAVKIKIDYHEAWDNRGYALSKQGKSPDAIKSYDQAIEIKSDFANAWYNRACAYADLGNIDKAIENLQTAINLDAKYREMAKTDADFDSIRNDTRFQALLIKNMNLSHAEAQSRRE</sequence>
<evidence type="ECO:0000313" key="4">
    <source>
        <dbReference type="EMBL" id="NEU72594.1"/>
    </source>
</evidence>
<keyword evidence="2 3" id="KW-0802">TPR repeat</keyword>
<reference evidence="4 5" key="1">
    <citation type="journal article" date="2015" name="Genome Announc.">
        <title>Draft Genome Sequence of Cyanobacterium Hassallia byssoidea Strain VB512170, Isolated from Monuments in India.</title>
        <authorList>
            <person name="Singh D."/>
            <person name="Chandrababunaidu M.M."/>
            <person name="Panda A."/>
            <person name="Sen D."/>
            <person name="Bhattacharyya S."/>
            <person name="Adhikary S.P."/>
            <person name="Tripathy S."/>
        </authorList>
    </citation>
    <scope>NUCLEOTIDE SEQUENCE [LARGE SCALE GENOMIC DNA]</scope>
    <source>
        <strain evidence="4 5">VB512170</strain>
    </source>
</reference>
<dbReference type="Proteomes" id="UP000031549">
    <property type="component" value="Unassembled WGS sequence"/>
</dbReference>
<dbReference type="InterPro" id="IPR011990">
    <property type="entry name" value="TPR-like_helical_dom_sf"/>
</dbReference>
<evidence type="ECO:0000256" key="1">
    <source>
        <dbReference type="ARBA" id="ARBA00022737"/>
    </source>
</evidence>
<dbReference type="PROSITE" id="PS50005">
    <property type="entry name" value="TPR"/>
    <property type="match status" value="8"/>
</dbReference>
<feature type="repeat" description="TPR" evidence="3">
    <location>
        <begin position="406"/>
        <end position="439"/>
    </location>
</feature>
<dbReference type="SUPFAM" id="SSF48452">
    <property type="entry name" value="TPR-like"/>
    <property type="match status" value="1"/>
</dbReference>
<dbReference type="NCBIfam" id="NF047558">
    <property type="entry name" value="TPR_END_plus"/>
    <property type="match status" value="1"/>
</dbReference>
<dbReference type="Pfam" id="PF13414">
    <property type="entry name" value="TPR_11"/>
    <property type="match status" value="2"/>
</dbReference>
<organism evidence="4 5">
    <name type="scientific">Hassallia byssoidea VB512170</name>
    <dbReference type="NCBI Taxonomy" id="1304833"/>
    <lineage>
        <taxon>Bacteria</taxon>
        <taxon>Bacillati</taxon>
        <taxon>Cyanobacteriota</taxon>
        <taxon>Cyanophyceae</taxon>
        <taxon>Nostocales</taxon>
        <taxon>Tolypothrichaceae</taxon>
        <taxon>Hassallia</taxon>
    </lineage>
</organism>
<dbReference type="Pfam" id="PF13432">
    <property type="entry name" value="TPR_16"/>
    <property type="match status" value="1"/>
</dbReference>
<dbReference type="Pfam" id="PF00515">
    <property type="entry name" value="TPR_1"/>
    <property type="match status" value="2"/>
</dbReference>
<keyword evidence="5" id="KW-1185">Reference proteome</keyword>
<dbReference type="EMBL" id="JTCM02000012">
    <property type="protein sequence ID" value="NEU72594.1"/>
    <property type="molecule type" value="Genomic_DNA"/>
</dbReference>
<dbReference type="PANTHER" id="PTHR44943:SF4">
    <property type="entry name" value="TPR REPEAT-CONTAINING PROTEIN MJ0798"/>
    <property type="match status" value="1"/>
</dbReference>
<feature type="repeat" description="TPR" evidence="3">
    <location>
        <begin position="304"/>
        <end position="337"/>
    </location>
</feature>
<dbReference type="PROSITE" id="PS50293">
    <property type="entry name" value="TPR_REGION"/>
    <property type="match status" value="4"/>
</dbReference>
<evidence type="ECO:0000256" key="3">
    <source>
        <dbReference type="PROSITE-ProRule" id="PRU00339"/>
    </source>
</evidence>
<feature type="repeat" description="TPR" evidence="3">
    <location>
        <begin position="440"/>
        <end position="473"/>
    </location>
</feature>
<gene>
    <name evidence="4" type="ORF">PI95_008440</name>
</gene>
<protein>
    <submittedName>
        <fullName evidence="4">Tetratricopeptide repeat protein</fullName>
    </submittedName>
</protein>
<proteinExistence type="predicted"/>
<name>A0A846H7I1_9CYAN</name>
<accession>A0A846H7I1</accession>
<evidence type="ECO:0000313" key="5">
    <source>
        <dbReference type="Proteomes" id="UP000031549"/>
    </source>
</evidence>
<feature type="repeat" description="TPR" evidence="3">
    <location>
        <begin position="474"/>
        <end position="507"/>
    </location>
</feature>